<evidence type="ECO:0000256" key="1">
    <source>
        <dbReference type="SAM" id="MobiDB-lite"/>
    </source>
</evidence>
<proteinExistence type="predicted"/>
<comment type="caution">
    <text evidence="2">The sequence shown here is derived from an EMBL/GenBank/DDBJ whole genome shotgun (WGS) entry which is preliminary data.</text>
</comment>
<accession>A0A426ZZP6</accession>
<protein>
    <submittedName>
        <fullName evidence="2">Uncharacterized protein</fullName>
    </submittedName>
</protein>
<evidence type="ECO:0000313" key="2">
    <source>
        <dbReference type="EMBL" id="RRT69477.1"/>
    </source>
</evidence>
<name>A0A426ZZP6_ENSVE</name>
<feature type="region of interest" description="Disordered" evidence="1">
    <location>
        <begin position="61"/>
        <end position="88"/>
    </location>
</feature>
<organism evidence="2 3">
    <name type="scientific">Ensete ventricosum</name>
    <name type="common">Abyssinian banana</name>
    <name type="synonym">Musa ensete</name>
    <dbReference type="NCBI Taxonomy" id="4639"/>
    <lineage>
        <taxon>Eukaryota</taxon>
        <taxon>Viridiplantae</taxon>
        <taxon>Streptophyta</taxon>
        <taxon>Embryophyta</taxon>
        <taxon>Tracheophyta</taxon>
        <taxon>Spermatophyta</taxon>
        <taxon>Magnoliopsida</taxon>
        <taxon>Liliopsida</taxon>
        <taxon>Zingiberales</taxon>
        <taxon>Musaceae</taxon>
        <taxon>Ensete</taxon>
    </lineage>
</organism>
<dbReference type="Proteomes" id="UP000287651">
    <property type="component" value="Unassembled WGS sequence"/>
</dbReference>
<sequence length="106" mass="11709">MHKHMPFSSAANTTEQVMVNEAALIDMAKVRTKNKKKSKPALRTLVGSGCWCWRPVKERAAPRKWQGKENAERAMGRSRGRGGTAGARYGHSVIPLGHLIASITKR</sequence>
<gene>
    <name evidence="2" type="ORF">B296_00030980</name>
</gene>
<feature type="compositionally biased region" description="Basic and acidic residues" evidence="1">
    <location>
        <begin position="61"/>
        <end position="75"/>
    </location>
</feature>
<evidence type="ECO:0000313" key="3">
    <source>
        <dbReference type="Proteomes" id="UP000287651"/>
    </source>
</evidence>
<reference evidence="2 3" key="1">
    <citation type="journal article" date="2014" name="Agronomy (Basel)">
        <title>A Draft Genome Sequence for Ensete ventricosum, the Drought-Tolerant Tree Against Hunger.</title>
        <authorList>
            <person name="Harrison J."/>
            <person name="Moore K.A."/>
            <person name="Paszkiewicz K."/>
            <person name="Jones T."/>
            <person name="Grant M."/>
            <person name="Ambacheew D."/>
            <person name="Muzemil S."/>
            <person name="Studholme D.J."/>
        </authorList>
    </citation>
    <scope>NUCLEOTIDE SEQUENCE [LARGE SCALE GENOMIC DNA]</scope>
</reference>
<dbReference type="AlphaFoldDB" id="A0A426ZZP6"/>
<dbReference type="EMBL" id="AMZH03004330">
    <property type="protein sequence ID" value="RRT69477.1"/>
    <property type="molecule type" value="Genomic_DNA"/>
</dbReference>